<protein>
    <recommendedName>
        <fullName evidence="2">Two component regulator three Y domain-containing protein</fullName>
    </recommendedName>
</protein>
<dbReference type="Gene3D" id="2.130.10.10">
    <property type="entry name" value="YVTN repeat-like/Quinoprotein amine dehydrogenase"/>
    <property type="match status" value="1"/>
</dbReference>
<name>A0A382IYD5_9ZZZZ</name>
<dbReference type="SUPFAM" id="SSF63829">
    <property type="entry name" value="Calcium-dependent phosphotriesterase"/>
    <property type="match status" value="1"/>
</dbReference>
<evidence type="ECO:0000313" key="1">
    <source>
        <dbReference type="EMBL" id="SVC04854.1"/>
    </source>
</evidence>
<gene>
    <name evidence="1" type="ORF">METZ01_LOCUS257708</name>
</gene>
<dbReference type="AlphaFoldDB" id="A0A382IYD5"/>
<sequence length="352" mass="39221">VLAVARGPEGQAAVGTKQGLFLSDKAGTRQVFPRHGHKSWAPTNVTVSYDGLGRLWFASYQGAGCYEKSEWTLYTGAEGLPYDDMTAVAGGADGTVWFGTAIGAIRFDGSAWSYRQGKRWLPSDEVRDIAVDAGGNAWVATAGGLSFIHFKGMTLAAKAKQYEDEIDKHHRRTEFGYVIDAHAPAQGKKENLRLTDSDNDGLWTSMYGAGECFAYAATKDPLAKRRARRAFGALRFLSEAPKGSEHDPPPGFIARTVLETSSGRNPNARGYTIEDQLRKKQQDGYWRVYEPRWPKSADGKYYWKSDTSSDELDGHYFFYPLYYDLVAETEKEKSAVREIVRVNIDHLISHDF</sequence>
<reference evidence="1" key="1">
    <citation type="submission" date="2018-05" db="EMBL/GenBank/DDBJ databases">
        <authorList>
            <person name="Lanie J.A."/>
            <person name="Ng W.-L."/>
            <person name="Kazmierczak K.M."/>
            <person name="Andrzejewski T.M."/>
            <person name="Davidsen T.M."/>
            <person name="Wayne K.J."/>
            <person name="Tettelin H."/>
            <person name="Glass J.I."/>
            <person name="Rusch D."/>
            <person name="Podicherti R."/>
            <person name="Tsui H.-C.T."/>
            <person name="Winkler M.E."/>
        </authorList>
    </citation>
    <scope>NUCLEOTIDE SEQUENCE</scope>
</reference>
<organism evidence="1">
    <name type="scientific">marine metagenome</name>
    <dbReference type="NCBI Taxonomy" id="408172"/>
    <lineage>
        <taxon>unclassified sequences</taxon>
        <taxon>metagenomes</taxon>
        <taxon>ecological metagenomes</taxon>
    </lineage>
</organism>
<evidence type="ECO:0008006" key="2">
    <source>
        <dbReference type="Google" id="ProtNLM"/>
    </source>
</evidence>
<dbReference type="EMBL" id="UINC01070587">
    <property type="protein sequence ID" value="SVC04854.1"/>
    <property type="molecule type" value="Genomic_DNA"/>
</dbReference>
<dbReference type="InterPro" id="IPR015943">
    <property type="entry name" value="WD40/YVTN_repeat-like_dom_sf"/>
</dbReference>
<feature type="non-terminal residue" evidence="1">
    <location>
        <position position="1"/>
    </location>
</feature>
<accession>A0A382IYD5</accession>
<proteinExistence type="predicted"/>
<feature type="non-terminal residue" evidence="1">
    <location>
        <position position="352"/>
    </location>
</feature>